<organism evidence="1">
    <name type="scientific">Anguilla anguilla</name>
    <name type="common">European freshwater eel</name>
    <name type="synonym">Muraena anguilla</name>
    <dbReference type="NCBI Taxonomy" id="7936"/>
    <lineage>
        <taxon>Eukaryota</taxon>
        <taxon>Metazoa</taxon>
        <taxon>Chordata</taxon>
        <taxon>Craniata</taxon>
        <taxon>Vertebrata</taxon>
        <taxon>Euteleostomi</taxon>
        <taxon>Actinopterygii</taxon>
        <taxon>Neopterygii</taxon>
        <taxon>Teleostei</taxon>
        <taxon>Anguilliformes</taxon>
        <taxon>Anguillidae</taxon>
        <taxon>Anguilla</taxon>
    </lineage>
</organism>
<reference evidence="1" key="1">
    <citation type="submission" date="2014-11" db="EMBL/GenBank/DDBJ databases">
        <authorList>
            <person name="Amaro Gonzalez C."/>
        </authorList>
    </citation>
    <scope>NUCLEOTIDE SEQUENCE</scope>
</reference>
<proteinExistence type="predicted"/>
<sequence>MSFRLGPRCIDQTPLPDFHSCMWNRLKMKSRVIV</sequence>
<dbReference type="EMBL" id="GBXM01021511">
    <property type="protein sequence ID" value="JAH87066.1"/>
    <property type="molecule type" value="Transcribed_RNA"/>
</dbReference>
<reference evidence="1" key="2">
    <citation type="journal article" date="2015" name="Fish Shellfish Immunol.">
        <title>Early steps in the European eel (Anguilla anguilla)-Vibrio vulnificus interaction in the gills: Role of the RtxA13 toxin.</title>
        <authorList>
            <person name="Callol A."/>
            <person name="Pajuelo D."/>
            <person name="Ebbesson L."/>
            <person name="Teles M."/>
            <person name="MacKenzie S."/>
            <person name="Amaro C."/>
        </authorList>
    </citation>
    <scope>NUCLEOTIDE SEQUENCE</scope>
</reference>
<protein>
    <submittedName>
        <fullName evidence="1">Uncharacterized protein</fullName>
    </submittedName>
</protein>
<name>A0A0E9W9T3_ANGAN</name>
<dbReference type="AlphaFoldDB" id="A0A0E9W9T3"/>
<accession>A0A0E9W9T3</accession>
<evidence type="ECO:0000313" key="1">
    <source>
        <dbReference type="EMBL" id="JAH87066.1"/>
    </source>
</evidence>